<name>A0A7S3K5Z2_9STRA</name>
<dbReference type="SUPFAM" id="SSF56300">
    <property type="entry name" value="Metallo-dependent phosphatases"/>
    <property type="match status" value="1"/>
</dbReference>
<evidence type="ECO:0000256" key="2">
    <source>
        <dbReference type="ARBA" id="ARBA00022801"/>
    </source>
</evidence>
<dbReference type="Pfam" id="PF00149">
    <property type="entry name" value="Metallophos"/>
    <property type="match status" value="1"/>
</dbReference>
<sequence length="343" mass="38793">MKFVLIITTNLLLVKASLNFLSVGDWGDTEAKTYIADIMGDYAESYNAEFVLGIGDNMYDTGVSSVDDPQFKSKFEDTFTADSLQVPWYIASGNHDYYGNISAQVAYTEKSDRWTFPDLYYKEEIKKDDIFLTLIAIDTWRLNGGDTYVAFDPKHNRGHIRDLERLQRDHENGIVTPGTYESITMNYQPAHLADFLVPELADDPDQLSQIESWLKEANDNNSTWIIVQGHFPCYSSTTDEHGDTKSLIKNLVPLLEKYNVSVYFSGHDHVLQHISKSGVNFLGSGAGARKHDGINESYDGLVHADQSKYGFMAHKLTTTKFETVFVVSDDGKAKETYNFTIYK</sequence>
<dbReference type="AlphaFoldDB" id="A0A7S3K5Z2"/>
<dbReference type="InterPro" id="IPR004843">
    <property type="entry name" value="Calcineurin-like_PHP"/>
</dbReference>
<dbReference type="PANTHER" id="PTHR10161">
    <property type="entry name" value="TARTRATE-RESISTANT ACID PHOSPHATASE TYPE 5"/>
    <property type="match status" value="1"/>
</dbReference>
<keyword evidence="1 3" id="KW-0732">Signal</keyword>
<feature type="signal peptide" evidence="3">
    <location>
        <begin position="1"/>
        <end position="16"/>
    </location>
</feature>
<dbReference type="InterPro" id="IPR029052">
    <property type="entry name" value="Metallo-depent_PP-like"/>
</dbReference>
<evidence type="ECO:0000259" key="4">
    <source>
        <dbReference type="Pfam" id="PF00149"/>
    </source>
</evidence>
<organism evidence="5">
    <name type="scientific">Aureoumbra lagunensis</name>
    <dbReference type="NCBI Taxonomy" id="44058"/>
    <lineage>
        <taxon>Eukaryota</taxon>
        <taxon>Sar</taxon>
        <taxon>Stramenopiles</taxon>
        <taxon>Ochrophyta</taxon>
        <taxon>Pelagophyceae</taxon>
        <taxon>Pelagomonadales</taxon>
        <taxon>Aureoumbra</taxon>
    </lineage>
</organism>
<gene>
    <name evidence="5" type="ORF">ALAG00032_LOCUS14416</name>
</gene>
<proteinExistence type="predicted"/>
<dbReference type="GO" id="GO:0016787">
    <property type="term" value="F:hydrolase activity"/>
    <property type="evidence" value="ECO:0007669"/>
    <property type="project" value="UniProtKB-KW"/>
</dbReference>
<evidence type="ECO:0000313" key="5">
    <source>
        <dbReference type="EMBL" id="CAE0373615.1"/>
    </source>
</evidence>
<protein>
    <recommendedName>
        <fullName evidence="4">Calcineurin-like phosphoesterase domain-containing protein</fullName>
    </recommendedName>
</protein>
<dbReference type="PANTHER" id="PTHR10161:SF14">
    <property type="entry name" value="TARTRATE-RESISTANT ACID PHOSPHATASE TYPE 5"/>
    <property type="match status" value="1"/>
</dbReference>
<feature type="chain" id="PRO_5031186560" description="Calcineurin-like phosphoesterase domain-containing protein" evidence="3">
    <location>
        <begin position="17"/>
        <end position="343"/>
    </location>
</feature>
<evidence type="ECO:0000256" key="1">
    <source>
        <dbReference type="ARBA" id="ARBA00022729"/>
    </source>
</evidence>
<evidence type="ECO:0000256" key="3">
    <source>
        <dbReference type="SAM" id="SignalP"/>
    </source>
</evidence>
<accession>A0A7S3K5Z2</accession>
<feature type="domain" description="Calcineurin-like phosphoesterase" evidence="4">
    <location>
        <begin position="20"/>
        <end position="270"/>
    </location>
</feature>
<dbReference type="EMBL" id="HBIJ01022122">
    <property type="protein sequence ID" value="CAE0373615.1"/>
    <property type="molecule type" value="Transcribed_RNA"/>
</dbReference>
<dbReference type="Gene3D" id="3.60.21.10">
    <property type="match status" value="1"/>
</dbReference>
<dbReference type="InterPro" id="IPR051558">
    <property type="entry name" value="Metallophosphoesterase_PAP"/>
</dbReference>
<reference evidence="5" key="1">
    <citation type="submission" date="2021-01" db="EMBL/GenBank/DDBJ databases">
        <authorList>
            <person name="Corre E."/>
            <person name="Pelletier E."/>
            <person name="Niang G."/>
            <person name="Scheremetjew M."/>
            <person name="Finn R."/>
            <person name="Kale V."/>
            <person name="Holt S."/>
            <person name="Cochrane G."/>
            <person name="Meng A."/>
            <person name="Brown T."/>
            <person name="Cohen L."/>
        </authorList>
    </citation>
    <scope>NUCLEOTIDE SEQUENCE</scope>
    <source>
        <strain evidence="5">CCMP1510</strain>
    </source>
</reference>
<keyword evidence="2" id="KW-0378">Hydrolase</keyword>